<keyword evidence="2" id="KW-1185">Reference proteome</keyword>
<dbReference type="AlphaFoldDB" id="A0A1D7U2Y6"/>
<evidence type="ECO:0000313" key="1">
    <source>
        <dbReference type="EMBL" id="AOO81729.1"/>
    </source>
</evidence>
<protein>
    <submittedName>
        <fullName evidence="1">Uncharacterized protein</fullName>
    </submittedName>
</protein>
<dbReference type="Proteomes" id="UP000094969">
    <property type="component" value="Chromosome"/>
</dbReference>
<proteinExistence type="predicted"/>
<dbReference type="KEGG" id="bvv:BHK69_15860"/>
<evidence type="ECO:0000313" key="2">
    <source>
        <dbReference type="Proteomes" id="UP000094969"/>
    </source>
</evidence>
<dbReference type="EMBL" id="CP017147">
    <property type="protein sequence ID" value="AOO81729.1"/>
    <property type="molecule type" value="Genomic_DNA"/>
</dbReference>
<organism evidence="1 2">
    <name type="scientific">Bosea vaviloviae</name>
    <dbReference type="NCBI Taxonomy" id="1526658"/>
    <lineage>
        <taxon>Bacteria</taxon>
        <taxon>Pseudomonadati</taxon>
        <taxon>Pseudomonadota</taxon>
        <taxon>Alphaproteobacteria</taxon>
        <taxon>Hyphomicrobiales</taxon>
        <taxon>Boseaceae</taxon>
        <taxon>Bosea</taxon>
    </lineage>
</organism>
<accession>A0A1D7U2Y6</accession>
<gene>
    <name evidence="1" type="ORF">BHK69_15860</name>
</gene>
<reference evidence="1 2" key="1">
    <citation type="journal article" date="2015" name="Antonie Van Leeuwenhoek">
        <title>Bosea vaviloviae sp. nov., a new species of slow-growing rhizobia isolated from nodules of the relict species Vavilovia formosa (Stev.) Fed.</title>
        <authorList>
            <person name="Safronova V.I."/>
            <person name="Kuznetsova I.G."/>
            <person name="Sazanova A.L."/>
            <person name="Kimeklis A.K."/>
            <person name="Belimov A.A."/>
            <person name="Andronov E.E."/>
            <person name="Pinaev A.G."/>
            <person name="Chizhevskaya E.P."/>
            <person name="Pukhaev A.R."/>
            <person name="Popov K.P."/>
            <person name="Willems A."/>
            <person name="Tikhonovich I.A."/>
        </authorList>
    </citation>
    <scope>NUCLEOTIDE SEQUENCE [LARGE SCALE GENOMIC DNA]</scope>
    <source>
        <strain evidence="1 2">Vaf18</strain>
    </source>
</reference>
<sequence>MASLVDGVIAFFCSVDCLSRKSGCQPLSRLADAYTFQPDRIGGTYRKRICPFGILYSRFCLREGFYSGLFCHLNLSFQLRRTVGEISFGFVEPLLQGLDFSH</sequence>
<name>A0A1D7U2Y6_9HYPH</name>